<evidence type="ECO:0000313" key="10">
    <source>
        <dbReference type="Proteomes" id="UP001596505"/>
    </source>
</evidence>
<feature type="transmembrane region" description="Helical" evidence="7">
    <location>
        <begin position="208"/>
        <end position="223"/>
    </location>
</feature>
<dbReference type="RefSeq" id="WP_380967050.1">
    <property type="nucleotide sequence ID" value="NZ_JBHTCO010000018.1"/>
</dbReference>
<dbReference type="PROSITE" id="PS50850">
    <property type="entry name" value="MFS"/>
    <property type="match status" value="1"/>
</dbReference>
<protein>
    <submittedName>
        <fullName evidence="9">MFS transporter</fullName>
    </submittedName>
</protein>
<dbReference type="SUPFAM" id="SSF103473">
    <property type="entry name" value="MFS general substrate transporter"/>
    <property type="match status" value="1"/>
</dbReference>
<evidence type="ECO:0000259" key="8">
    <source>
        <dbReference type="PROSITE" id="PS50850"/>
    </source>
</evidence>
<dbReference type="PANTHER" id="PTHR23514">
    <property type="entry name" value="BYPASS OF STOP CODON PROTEIN 6"/>
    <property type="match status" value="1"/>
</dbReference>
<gene>
    <name evidence="9" type="ORF">ACFQRG_14000</name>
</gene>
<dbReference type="Gene3D" id="1.20.1250.20">
    <property type="entry name" value="MFS general substrate transporter like domains"/>
    <property type="match status" value="2"/>
</dbReference>
<feature type="domain" description="Major facilitator superfamily (MFS) profile" evidence="8">
    <location>
        <begin position="4"/>
        <end position="393"/>
    </location>
</feature>
<sequence length="403" mass="45155">MKHFTWALYATYFLCGHVLIVFGSVMPQIIKHYHLSYTESGMLVFNGTAGFLLGVVIAAYLIKRIGYKKILSSISIFVAAVQFEMLLTPPFGLVYFLNFLSGVAMAVLQIVVATIIMETYVGRRAVMMSRTEVAFGLGALCMPVISSILITFDTWRHSFLVTSILAVFVAVIWQMISVPANHMDQDSAKPLDAANPPPRTMNRKMKKILLSLFLFMIFIYDGIETSLNNFLPSIFITHVRVVPSYASLSVSVFWIAMVIGRALTGWIVKKVTYHRFLLWSITGTICLLACFAIWRNVIFCYILLFFLGLTMSGIYSITMVFANHTFPGLIRFVTSLVTGFAGFGSALFPAILGYAMDHTNTLVSLWIITGYSCLFLFALLVLLLLLFIKRKVRFLVTSNTEKG</sequence>
<evidence type="ECO:0000256" key="5">
    <source>
        <dbReference type="ARBA" id="ARBA00022989"/>
    </source>
</evidence>
<dbReference type="InterPro" id="IPR036259">
    <property type="entry name" value="MFS_trans_sf"/>
</dbReference>
<feature type="transmembrane region" description="Helical" evidence="7">
    <location>
        <begin position="158"/>
        <end position="176"/>
    </location>
</feature>
<evidence type="ECO:0000256" key="4">
    <source>
        <dbReference type="ARBA" id="ARBA00022692"/>
    </source>
</evidence>
<feature type="transmembrane region" description="Helical" evidence="7">
    <location>
        <begin position="243"/>
        <end position="264"/>
    </location>
</feature>
<reference evidence="10" key="1">
    <citation type="journal article" date="2019" name="Int. J. Syst. Evol. Microbiol.">
        <title>The Global Catalogue of Microorganisms (GCM) 10K type strain sequencing project: providing services to taxonomists for standard genome sequencing and annotation.</title>
        <authorList>
            <consortium name="The Broad Institute Genomics Platform"/>
            <consortium name="The Broad Institute Genome Sequencing Center for Infectious Disease"/>
            <person name="Wu L."/>
            <person name="Ma J."/>
        </authorList>
    </citation>
    <scope>NUCLEOTIDE SEQUENCE [LARGE SCALE GENOMIC DNA]</scope>
    <source>
        <strain evidence="10">CGMCC 1.16305</strain>
    </source>
</reference>
<feature type="transmembrane region" description="Helical" evidence="7">
    <location>
        <begin position="7"/>
        <end position="30"/>
    </location>
</feature>
<name>A0ABW2Q3P5_9BACL</name>
<evidence type="ECO:0000256" key="6">
    <source>
        <dbReference type="ARBA" id="ARBA00023136"/>
    </source>
</evidence>
<feature type="transmembrane region" description="Helical" evidence="7">
    <location>
        <begin position="301"/>
        <end position="322"/>
    </location>
</feature>
<dbReference type="Pfam" id="PF07690">
    <property type="entry name" value="MFS_1"/>
    <property type="match status" value="1"/>
</dbReference>
<dbReference type="InterPro" id="IPR020846">
    <property type="entry name" value="MFS_dom"/>
</dbReference>
<keyword evidence="5 7" id="KW-1133">Transmembrane helix</keyword>
<keyword evidence="4 7" id="KW-0812">Transmembrane</keyword>
<keyword evidence="3" id="KW-0813">Transport</keyword>
<dbReference type="EMBL" id="JBHTCO010000018">
    <property type="protein sequence ID" value="MFC7394066.1"/>
    <property type="molecule type" value="Genomic_DNA"/>
</dbReference>
<comment type="similarity">
    <text evidence="2">Belongs to the major facilitator superfamily.</text>
</comment>
<dbReference type="InterPro" id="IPR011701">
    <property type="entry name" value="MFS"/>
</dbReference>
<proteinExistence type="inferred from homology"/>
<comment type="subcellular location">
    <subcellularLocation>
        <location evidence="1">Cell membrane</location>
        <topology evidence="1">Multi-pass membrane protein</topology>
    </subcellularLocation>
</comment>
<feature type="transmembrane region" description="Helical" evidence="7">
    <location>
        <begin position="329"/>
        <end position="351"/>
    </location>
</feature>
<feature type="transmembrane region" description="Helical" evidence="7">
    <location>
        <begin position="363"/>
        <end position="388"/>
    </location>
</feature>
<dbReference type="InterPro" id="IPR051788">
    <property type="entry name" value="MFS_Transporter"/>
</dbReference>
<accession>A0ABW2Q3P5</accession>
<evidence type="ECO:0000313" key="9">
    <source>
        <dbReference type="EMBL" id="MFC7394066.1"/>
    </source>
</evidence>
<keyword evidence="6 7" id="KW-0472">Membrane</keyword>
<dbReference type="PANTHER" id="PTHR23514:SF3">
    <property type="entry name" value="BYPASS OF STOP CODON PROTEIN 6"/>
    <property type="match status" value="1"/>
</dbReference>
<evidence type="ECO:0000256" key="7">
    <source>
        <dbReference type="SAM" id="Phobius"/>
    </source>
</evidence>
<feature type="transmembrane region" description="Helical" evidence="7">
    <location>
        <begin position="133"/>
        <end position="152"/>
    </location>
</feature>
<feature type="transmembrane region" description="Helical" evidence="7">
    <location>
        <begin position="276"/>
        <end position="295"/>
    </location>
</feature>
<feature type="transmembrane region" description="Helical" evidence="7">
    <location>
        <begin position="74"/>
        <end position="97"/>
    </location>
</feature>
<keyword evidence="10" id="KW-1185">Reference proteome</keyword>
<organism evidence="9 10">
    <name type="scientific">Scopulibacillus cellulosilyticus</name>
    <dbReference type="NCBI Taxonomy" id="2665665"/>
    <lineage>
        <taxon>Bacteria</taxon>
        <taxon>Bacillati</taxon>
        <taxon>Bacillota</taxon>
        <taxon>Bacilli</taxon>
        <taxon>Bacillales</taxon>
        <taxon>Sporolactobacillaceae</taxon>
        <taxon>Scopulibacillus</taxon>
    </lineage>
</organism>
<evidence type="ECO:0000256" key="1">
    <source>
        <dbReference type="ARBA" id="ARBA00004651"/>
    </source>
</evidence>
<dbReference type="Proteomes" id="UP001596505">
    <property type="component" value="Unassembled WGS sequence"/>
</dbReference>
<evidence type="ECO:0000256" key="3">
    <source>
        <dbReference type="ARBA" id="ARBA00022448"/>
    </source>
</evidence>
<feature type="transmembrane region" description="Helical" evidence="7">
    <location>
        <begin position="42"/>
        <end position="62"/>
    </location>
</feature>
<evidence type="ECO:0000256" key="2">
    <source>
        <dbReference type="ARBA" id="ARBA00008335"/>
    </source>
</evidence>
<comment type="caution">
    <text evidence="9">The sequence shown here is derived from an EMBL/GenBank/DDBJ whole genome shotgun (WGS) entry which is preliminary data.</text>
</comment>